<evidence type="ECO:0000256" key="1">
    <source>
        <dbReference type="SAM" id="MobiDB-lite"/>
    </source>
</evidence>
<sequence>MSKPPKLQLAGAVPNGPIRLKGVAPHCPQRRSCHAVCFKEEWNKEDPLSKEGQRRCQGTKYDHEGQKTSTRYLQKENPIVCYSIDKAEEDKKGKLFLLSLWT</sequence>
<organism evidence="2 3">
    <name type="scientific">Onchocerca flexuosa</name>
    <dbReference type="NCBI Taxonomy" id="387005"/>
    <lineage>
        <taxon>Eukaryota</taxon>
        <taxon>Metazoa</taxon>
        <taxon>Ecdysozoa</taxon>
        <taxon>Nematoda</taxon>
        <taxon>Chromadorea</taxon>
        <taxon>Rhabditida</taxon>
        <taxon>Spirurina</taxon>
        <taxon>Spiruromorpha</taxon>
        <taxon>Filarioidea</taxon>
        <taxon>Onchocercidae</taxon>
        <taxon>Onchocerca</taxon>
    </lineage>
</organism>
<dbReference type="Proteomes" id="UP000242913">
    <property type="component" value="Unassembled WGS sequence"/>
</dbReference>
<keyword evidence="3" id="KW-1185">Reference proteome</keyword>
<feature type="region of interest" description="Disordered" evidence="1">
    <location>
        <begin position="48"/>
        <end position="69"/>
    </location>
</feature>
<protein>
    <submittedName>
        <fullName evidence="2">Uncharacterized protein</fullName>
    </submittedName>
</protein>
<dbReference type="OrthoDB" id="10431709at2759"/>
<name>A0A238BMS2_9BILA</name>
<evidence type="ECO:0000313" key="3">
    <source>
        <dbReference type="Proteomes" id="UP000242913"/>
    </source>
</evidence>
<accession>A0A238BMS2</accession>
<evidence type="ECO:0000313" key="2">
    <source>
        <dbReference type="EMBL" id="OZC05905.1"/>
    </source>
</evidence>
<gene>
    <name evidence="2" type="ORF">X798_07116</name>
</gene>
<feature type="compositionally biased region" description="Basic and acidic residues" evidence="1">
    <location>
        <begin position="48"/>
        <end position="66"/>
    </location>
</feature>
<dbReference type="AlphaFoldDB" id="A0A238BMS2"/>
<proteinExistence type="predicted"/>
<reference evidence="2 3" key="1">
    <citation type="submission" date="2015-12" db="EMBL/GenBank/DDBJ databases">
        <title>Draft genome of the nematode, Onchocerca flexuosa.</title>
        <authorList>
            <person name="Mitreva M."/>
        </authorList>
    </citation>
    <scope>NUCLEOTIDE SEQUENCE [LARGE SCALE GENOMIC DNA]</scope>
    <source>
        <strain evidence="2">Red Deer</strain>
    </source>
</reference>
<dbReference type="EMBL" id="KZ270335">
    <property type="protein sequence ID" value="OZC05905.1"/>
    <property type="molecule type" value="Genomic_DNA"/>
</dbReference>